<proteinExistence type="predicted"/>
<feature type="region of interest" description="Disordered" evidence="1">
    <location>
        <begin position="118"/>
        <end position="150"/>
    </location>
</feature>
<evidence type="ECO:0000256" key="1">
    <source>
        <dbReference type="SAM" id="MobiDB-lite"/>
    </source>
</evidence>
<protein>
    <submittedName>
        <fullName evidence="2">Uncharacterized protein</fullName>
    </submittedName>
</protein>
<comment type="caution">
    <text evidence="2">The sequence shown here is derived from an EMBL/GenBank/DDBJ whole genome shotgun (WGS) entry which is preliminary data.</text>
</comment>
<reference evidence="3" key="1">
    <citation type="journal article" date="2019" name="Int. J. Syst. Evol. Microbiol.">
        <title>The Global Catalogue of Microorganisms (GCM) 10K type strain sequencing project: providing services to taxonomists for standard genome sequencing and annotation.</title>
        <authorList>
            <consortium name="The Broad Institute Genomics Platform"/>
            <consortium name="The Broad Institute Genome Sequencing Center for Infectious Disease"/>
            <person name="Wu L."/>
            <person name="Ma J."/>
        </authorList>
    </citation>
    <scope>NUCLEOTIDE SEQUENCE [LARGE SCALE GENOMIC DNA]</scope>
    <source>
        <strain evidence="3">CGMCC 4.7237</strain>
    </source>
</reference>
<accession>A0ABV8HQ92</accession>
<keyword evidence="3" id="KW-1185">Reference proteome</keyword>
<evidence type="ECO:0000313" key="3">
    <source>
        <dbReference type="Proteomes" id="UP001595765"/>
    </source>
</evidence>
<name>A0ABV8HQ92_9ACTN</name>
<dbReference type="EMBL" id="JBHSBB010000014">
    <property type="protein sequence ID" value="MFC4034189.1"/>
    <property type="molecule type" value="Genomic_DNA"/>
</dbReference>
<evidence type="ECO:0000313" key="2">
    <source>
        <dbReference type="EMBL" id="MFC4034189.1"/>
    </source>
</evidence>
<organism evidence="2 3">
    <name type="scientific">Streptomyces polygonati</name>
    <dbReference type="NCBI Taxonomy" id="1617087"/>
    <lineage>
        <taxon>Bacteria</taxon>
        <taxon>Bacillati</taxon>
        <taxon>Actinomycetota</taxon>
        <taxon>Actinomycetes</taxon>
        <taxon>Kitasatosporales</taxon>
        <taxon>Streptomycetaceae</taxon>
        <taxon>Streptomyces</taxon>
    </lineage>
</organism>
<gene>
    <name evidence="2" type="ORF">ACFO3J_22320</name>
</gene>
<dbReference type="RefSeq" id="WP_386431900.1">
    <property type="nucleotide sequence ID" value="NZ_JBHSBB010000014.1"/>
</dbReference>
<sequence>MAQVLKMPDESELPASPQRKFVEELFFYYREAGRPALRLITEDIEARFDTFTASRETIRRMLRGKTVPISWQVVDATLTVLCARAGIDPDVERWEGGYDEGPSHRKSLRDLWNEALDAPRPVPAPRRSGWGVTDPWATPARTSYPDEPPF</sequence>
<dbReference type="Proteomes" id="UP001595765">
    <property type="component" value="Unassembled WGS sequence"/>
</dbReference>